<feature type="compositionally biased region" description="Pro residues" evidence="1">
    <location>
        <begin position="134"/>
        <end position="155"/>
    </location>
</feature>
<sequence>MPGLTLNTDGTGIPQTPVPVPVPNIAGYAPPNNHNSSATTGRSAAPPASSAPSAGALAGQPVSHNVSTKSPVPVPTVPQRAPPPAAAASAVPASTAPAASAVPAPAASVVPAAAPAAVSTAAPVAAQNTAPASPTRPPVSPITPPLNPVQFPPPRQSHAYSSHPAQTVVAPPPPEPIEFDTNPDVLALKSAISILQMQSNNAKKDMVALQKAKEAALEDPEAFIADLGSSKVRMAGDPAGSGRPGSSSSSSSDSEDGDGDTRIKDENERTASKHESKKAWSTLPAAQNVYRCPPINWSQYAVTGESLDKLHNEQVARPSQGTPATVTPDGRYDFKGAGKQEEVVGVAAPYNPLRDKIERKKPKGPPR</sequence>
<gene>
    <name evidence="2" type="ORF">PGQ11_003631</name>
</gene>
<feature type="region of interest" description="Disordered" evidence="1">
    <location>
        <begin position="311"/>
        <end position="367"/>
    </location>
</feature>
<dbReference type="EMBL" id="JAPCWZ010000003">
    <property type="protein sequence ID" value="KAK8873117.1"/>
    <property type="molecule type" value="Genomic_DNA"/>
</dbReference>
<dbReference type="InterPro" id="IPR037830">
    <property type="entry name" value="ZZZ3"/>
</dbReference>
<feature type="compositionally biased region" description="Polar residues" evidence="1">
    <location>
        <begin position="1"/>
        <end position="14"/>
    </location>
</feature>
<dbReference type="PANTHER" id="PTHR22705:SF0">
    <property type="entry name" value="ZZ-TYPE ZINC FINGER-CONTAINING PROTEIN 3"/>
    <property type="match status" value="1"/>
</dbReference>
<comment type="caution">
    <text evidence="2">The sequence shown here is derived from an EMBL/GenBank/DDBJ whole genome shotgun (WGS) entry which is preliminary data.</text>
</comment>
<feature type="compositionally biased region" description="Low complexity" evidence="1">
    <location>
        <begin position="36"/>
        <end position="59"/>
    </location>
</feature>
<evidence type="ECO:0000256" key="1">
    <source>
        <dbReference type="SAM" id="MobiDB-lite"/>
    </source>
</evidence>
<organism evidence="2 3">
    <name type="scientific">Apiospora arundinis</name>
    <dbReference type="NCBI Taxonomy" id="335852"/>
    <lineage>
        <taxon>Eukaryota</taxon>
        <taxon>Fungi</taxon>
        <taxon>Dikarya</taxon>
        <taxon>Ascomycota</taxon>
        <taxon>Pezizomycotina</taxon>
        <taxon>Sordariomycetes</taxon>
        <taxon>Xylariomycetidae</taxon>
        <taxon>Amphisphaeriales</taxon>
        <taxon>Apiosporaceae</taxon>
        <taxon>Apiospora</taxon>
    </lineage>
</organism>
<accession>A0ABR2J5Q9</accession>
<feature type="compositionally biased region" description="Pro residues" evidence="1">
    <location>
        <begin position="72"/>
        <end position="85"/>
    </location>
</feature>
<proteinExistence type="predicted"/>
<feature type="region of interest" description="Disordered" evidence="1">
    <location>
        <begin position="127"/>
        <end position="168"/>
    </location>
</feature>
<dbReference type="PANTHER" id="PTHR22705">
    <property type="entry name" value="ZINC FINGER, ZZ DOMAIN CONTAINING 3"/>
    <property type="match status" value="1"/>
</dbReference>
<feature type="region of interest" description="Disordered" evidence="1">
    <location>
        <begin position="1"/>
        <end position="88"/>
    </location>
</feature>
<feature type="region of interest" description="Disordered" evidence="1">
    <location>
        <begin position="228"/>
        <end position="285"/>
    </location>
</feature>
<keyword evidence="3" id="KW-1185">Reference proteome</keyword>
<reference evidence="2 3" key="1">
    <citation type="journal article" date="2024" name="IMA Fungus">
        <title>Apiospora arundinis, a panoply of carbohydrate-active enzymes and secondary metabolites.</title>
        <authorList>
            <person name="Sorensen T."/>
            <person name="Petersen C."/>
            <person name="Muurmann A.T."/>
            <person name="Christiansen J.V."/>
            <person name="Brundto M.L."/>
            <person name="Overgaard C.K."/>
            <person name="Boysen A.T."/>
            <person name="Wollenberg R.D."/>
            <person name="Larsen T.O."/>
            <person name="Sorensen J.L."/>
            <person name="Nielsen K.L."/>
            <person name="Sondergaard T.E."/>
        </authorList>
    </citation>
    <scope>NUCLEOTIDE SEQUENCE [LARGE SCALE GENOMIC DNA]</scope>
    <source>
        <strain evidence="2 3">AAU 773</strain>
    </source>
</reference>
<evidence type="ECO:0000313" key="3">
    <source>
        <dbReference type="Proteomes" id="UP001390339"/>
    </source>
</evidence>
<dbReference type="Proteomes" id="UP001390339">
    <property type="component" value="Unassembled WGS sequence"/>
</dbReference>
<evidence type="ECO:0000313" key="2">
    <source>
        <dbReference type="EMBL" id="KAK8873117.1"/>
    </source>
</evidence>
<protein>
    <submittedName>
        <fullName evidence="2">Uncharacterized protein</fullName>
    </submittedName>
</protein>
<feature type="compositionally biased region" description="Basic and acidic residues" evidence="1">
    <location>
        <begin position="330"/>
        <end position="342"/>
    </location>
</feature>
<feature type="compositionally biased region" description="Low complexity" evidence="1">
    <location>
        <begin position="235"/>
        <end position="252"/>
    </location>
</feature>
<feature type="compositionally biased region" description="Basic and acidic residues" evidence="1">
    <location>
        <begin position="259"/>
        <end position="278"/>
    </location>
</feature>
<name>A0ABR2J5Q9_9PEZI</name>